<feature type="transmembrane region" description="Helical" evidence="1">
    <location>
        <begin position="176"/>
        <end position="198"/>
    </location>
</feature>
<feature type="transmembrane region" description="Helical" evidence="1">
    <location>
        <begin position="224"/>
        <end position="243"/>
    </location>
</feature>
<dbReference type="OrthoDB" id="3350812at2759"/>
<reference evidence="4" key="2">
    <citation type="submission" date="2015-01" db="EMBL/GenBank/DDBJ databases">
        <title>Evolutionary Origins and Diversification of the Mycorrhizal Mutualists.</title>
        <authorList>
            <consortium name="DOE Joint Genome Institute"/>
            <consortium name="Mycorrhizal Genomics Consortium"/>
            <person name="Kohler A."/>
            <person name="Kuo A."/>
            <person name="Nagy L.G."/>
            <person name="Floudas D."/>
            <person name="Copeland A."/>
            <person name="Barry K.W."/>
            <person name="Cichocki N."/>
            <person name="Veneault-Fourrey C."/>
            <person name="LaButti K."/>
            <person name="Lindquist E.A."/>
            <person name="Lipzen A."/>
            <person name="Lundell T."/>
            <person name="Morin E."/>
            <person name="Murat C."/>
            <person name="Riley R."/>
            <person name="Ohm R."/>
            <person name="Sun H."/>
            <person name="Tunlid A."/>
            <person name="Henrissat B."/>
            <person name="Grigoriev I.V."/>
            <person name="Hibbett D.S."/>
            <person name="Martin F."/>
        </authorList>
    </citation>
    <scope>NUCLEOTIDE SEQUENCE [LARGE SCALE GENOMIC DNA]</scope>
    <source>
        <strain evidence="4">F 1598</strain>
    </source>
</reference>
<sequence>MQTLHLHFCESPGNQTLPVTESFVKSLHDGPRSTSAPLQIPHQPYIKTTLRCHRQRWQSSFCRAYPSSFTLTIHHACIVACVTLWGYDHCLTFASEASLIWNAPWTFPKVLYIVTRYWSSVTLIILLYFHFSHDISVKNCLIFQRFVTWSINIGMCSAEVILTIRTWAVWERSRKVAIFLSIFFAAIWISGFIIMGFWEGSVEYIPVPREMVPSGCWPHVTSPLYFVSYILIAVFEGVLLIMMSIKGYTTFNDGPVNFKFFQAVYIDGILYYIYLFTLSVINIMINMHISKYYANLLAVFQQIMHSLLAGRMLLKLRQWGKQSVRGDQFEDFGSSFAAHVNSLVFEAALVPIEEEFADTNDTETTPMMLTSDP</sequence>
<dbReference type="EMBL" id="KN832986">
    <property type="protein sequence ID" value="KIM85056.1"/>
    <property type="molecule type" value="Genomic_DNA"/>
</dbReference>
<keyword evidence="1" id="KW-0812">Transmembrane</keyword>
<evidence type="ECO:0000313" key="3">
    <source>
        <dbReference type="EMBL" id="KIM85056.1"/>
    </source>
</evidence>
<evidence type="ECO:0000313" key="4">
    <source>
        <dbReference type="Proteomes" id="UP000054166"/>
    </source>
</evidence>
<evidence type="ECO:0000259" key="2">
    <source>
        <dbReference type="Pfam" id="PF20151"/>
    </source>
</evidence>
<evidence type="ECO:0000256" key="1">
    <source>
        <dbReference type="SAM" id="Phobius"/>
    </source>
</evidence>
<dbReference type="Pfam" id="PF20151">
    <property type="entry name" value="DUF6533"/>
    <property type="match status" value="1"/>
</dbReference>
<dbReference type="InParanoid" id="A0A0C3G333"/>
<dbReference type="HOGENOM" id="CLU_742099_0_0_1"/>
<keyword evidence="1" id="KW-1133">Transmembrane helix</keyword>
<feature type="transmembrane region" description="Helical" evidence="1">
    <location>
        <begin position="143"/>
        <end position="164"/>
    </location>
</feature>
<feature type="domain" description="DUF6533" evidence="2">
    <location>
        <begin position="77"/>
        <end position="119"/>
    </location>
</feature>
<feature type="transmembrane region" description="Helical" evidence="1">
    <location>
        <begin position="110"/>
        <end position="131"/>
    </location>
</feature>
<keyword evidence="4" id="KW-1185">Reference proteome</keyword>
<gene>
    <name evidence="3" type="ORF">PILCRDRAFT_380072</name>
</gene>
<dbReference type="AlphaFoldDB" id="A0A0C3G333"/>
<feature type="transmembrane region" description="Helical" evidence="1">
    <location>
        <begin position="264"/>
        <end position="286"/>
    </location>
</feature>
<dbReference type="Proteomes" id="UP000054166">
    <property type="component" value="Unassembled WGS sequence"/>
</dbReference>
<dbReference type="InterPro" id="IPR045340">
    <property type="entry name" value="DUF6533"/>
</dbReference>
<keyword evidence="1" id="KW-0472">Membrane</keyword>
<reference evidence="3 4" key="1">
    <citation type="submission" date="2014-04" db="EMBL/GenBank/DDBJ databases">
        <authorList>
            <consortium name="DOE Joint Genome Institute"/>
            <person name="Kuo A."/>
            <person name="Tarkka M."/>
            <person name="Buscot F."/>
            <person name="Kohler A."/>
            <person name="Nagy L.G."/>
            <person name="Floudas D."/>
            <person name="Copeland A."/>
            <person name="Barry K.W."/>
            <person name="Cichocki N."/>
            <person name="Veneault-Fourrey C."/>
            <person name="LaButti K."/>
            <person name="Lindquist E.A."/>
            <person name="Lipzen A."/>
            <person name="Lundell T."/>
            <person name="Morin E."/>
            <person name="Murat C."/>
            <person name="Sun H."/>
            <person name="Tunlid A."/>
            <person name="Henrissat B."/>
            <person name="Grigoriev I.V."/>
            <person name="Hibbett D.S."/>
            <person name="Martin F."/>
            <person name="Nordberg H.P."/>
            <person name="Cantor M.N."/>
            <person name="Hua S.X."/>
        </authorList>
    </citation>
    <scope>NUCLEOTIDE SEQUENCE [LARGE SCALE GENOMIC DNA]</scope>
    <source>
        <strain evidence="3 4">F 1598</strain>
    </source>
</reference>
<name>A0A0C3G333_PILCF</name>
<proteinExistence type="predicted"/>
<organism evidence="3 4">
    <name type="scientific">Piloderma croceum (strain F 1598)</name>
    <dbReference type="NCBI Taxonomy" id="765440"/>
    <lineage>
        <taxon>Eukaryota</taxon>
        <taxon>Fungi</taxon>
        <taxon>Dikarya</taxon>
        <taxon>Basidiomycota</taxon>
        <taxon>Agaricomycotina</taxon>
        <taxon>Agaricomycetes</taxon>
        <taxon>Agaricomycetidae</taxon>
        <taxon>Atheliales</taxon>
        <taxon>Atheliaceae</taxon>
        <taxon>Piloderma</taxon>
    </lineage>
</organism>
<protein>
    <recommendedName>
        <fullName evidence="2">DUF6533 domain-containing protein</fullName>
    </recommendedName>
</protein>
<accession>A0A0C3G333</accession>